<keyword evidence="2" id="KW-1185">Reference proteome</keyword>
<proteinExistence type="predicted"/>
<sequence>MSIKEIELAITRLTSEELSQFTAWFEAYQAQTWDKQIENDIEAGRLDKIIKEAEESFQSGRCKPL</sequence>
<dbReference type="EMBL" id="LAQJ01000223">
    <property type="protein sequence ID" value="KKO19035.1"/>
    <property type="molecule type" value="Genomic_DNA"/>
</dbReference>
<dbReference type="Proteomes" id="UP000034954">
    <property type="component" value="Unassembled WGS sequence"/>
</dbReference>
<protein>
    <submittedName>
        <fullName evidence="1">Uncharacterized protein</fullName>
    </submittedName>
</protein>
<gene>
    <name evidence="1" type="ORF">BROFUL_02258</name>
</gene>
<name>A0A0M2UTU9_9BACT</name>
<evidence type="ECO:0000313" key="2">
    <source>
        <dbReference type="Proteomes" id="UP000034954"/>
    </source>
</evidence>
<evidence type="ECO:0000313" key="1">
    <source>
        <dbReference type="EMBL" id="KKO19035.1"/>
    </source>
</evidence>
<accession>A0A0M2UTU9</accession>
<organism evidence="1 2">
    <name type="scientific">Candidatus Brocadia fulgida</name>
    <dbReference type="NCBI Taxonomy" id="380242"/>
    <lineage>
        <taxon>Bacteria</taxon>
        <taxon>Pseudomonadati</taxon>
        <taxon>Planctomycetota</taxon>
        <taxon>Candidatus Brocadiia</taxon>
        <taxon>Candidatus Brocadiales</taxon>
        <taxon>Candidatus Brocadiaceae</taxon>
        <taxon>Candidatus Brocadia</taxon>
    </lineage>
</organism>
<reference evidence="1 2" key="1">
    <citation type="journal article" date="2013" name="BMC Microbiol.">
        <title>Identification of the type II cytochrome c maturation pathway in anammox bacteria by comparative genomics.</title>
        <authorList>
            <person name="Ferousi C."/>
            <person name="Speth D.R."/>
            <person name="Reimann J."/>
            <person name="Op den Camp H.J."/>
            <person name="Allen J.W."/>
            <person name="Keltjens J.T."/>
            <person name="Jetten M.S."/>
        </authorList>
    </citation>
    <scope>NUCLEOTIDE SEQUENCE [LARGE SCALE GENOMIC DNA]</scope>
    <source>
        <strain evidence="1">RU1</strain>
    </source>
</reference>
<dbReference type="AlphaFoldDB" id="A0A0M2UTU9"/>
<comment type="caution">
    <text evidence="1">The sequence shown here is derived from an EMBL/GenBank/DDBJ whole genome shotgun (WGS) entry which is preliminary data.</text>
</comment>